<comment type="caution">
    <text evidence="1">The sequence shown here is derived from an EMBL/GenBank/DDBJ whole genome shotgun (WGS) entry which is preliminary data.</text>
</comment>
<evidence type="ECO:0000313" key="1">
    <source>
        <dbReference type="EMBL" id="THU32541.1"/>
    </source>
</evidence>
<protein>
    <submittedName>
        <fullName evidence="1">Uncharacterized protein</fullName>
    </submittedName>
</protein>
<proteinExistence type="predicted"/>
<sequence>MKILWCWRCRMDVPMLEGDEAKKAYELLSEGFSNPDGGSSFKSRFKALIDYYKEITGVEESHPNVIMHHIVETYGPPCEKCGKPYRTSKASFCAGCGNKRKL</sequence>
<organism evidence="1 2">
    <name type="scientific">Niastella caeni</name>
    <dbReference type="NCBI Taxonomy" id="2569763"/>
    <lineage>
        <taxon>Bacteria</taxon>
        <taxon>Pseudomonadati</taxon>
        <taxon>Bacteroidota</taxon>
        <taxon>Chitinophagia</taxon>
        <taxon>Chitinophagales</taxon>
        <taxon>Chitinophagaceae</taxon>
        <taxon>Niastella</taxon>
    </lineage>
</organism>
<accession>A0A4S8HDV9</accession>
<dbReference type="Proteomes" id="UP000306918">
    <property type="component" value="Unassembled WGS sequence"/>
</dbReference>
<dbReference type="EMBL" id="STFF01000011">
    <property type="protein sequence ID" value="THU32541.1"/>
    <property type="molecule type" value="Genomic_DNA"/>
</dbReference>
<reference evidence="1 2" key="1">
    <citation type="submission" date="2019-04" db="EMBL/GenBank/DDBJ databases">
        <title>Niastella caeni sp. nov., isolated from activated sludge.</title>
        <authorList>
            <person name="Sheng M."/>
        </authorList>
    </citation>
    <scope>NUCLEOTIDE SEQUENCE [LARGE SCALE GENOMIC DNA]</scope>
    <source>
        <strain evidence="1 2">HX-2-15</strain>
    </source>
</reference>
<keyword evidence="2" id="KW-1185">Reference proteome</keyword>
<name>A0A4S8HDV9_9BACT</name>
<dbReference type="AlphaFoldDB" id="A0A4S8HDV9"/>
<gene>
    <name evidence="1" type="ORF">FAM09_27515</name>
</gene>
<evidence type="ECO:0000313" key="2">
    <source>
        <dbReference type="Proteomes" id="UP000306918"/>
    </source>
</evidence>